<reference evidence="2 3" key="1">
    <citation type="submission" date="2015-03" db="EMBL/GenBank/DDBJ databases">
        <title>Genomics and transcriptomics of the oil-accumulating basidiomycete yeast T. oleaginosus allow insights into substrate utilization and the diverse evolutionary trajectories of mating systems in fungi.</title>
        <authorList>
            <consortium name="DOE Joint Genome Institute"/>
            <person name="Kourist R."/>
            <person name="Kracht O."/>
            <person name="Bracharz F."/>
            <person name="Lipzen A."/>
            <person name="Nolan M."/>
            <person name="Ohm R."/>
            <person name="Grigoriev I."/>
            <person name="Sun S."/>
            <person name="Heitman J."/>
            <person name="Bruck T."/>
            <person name="Nowrousian M."/>
        </authorList>
    </citation>
    <scope>NUCLEOTIDE SEQUENCE [LARGE SCALE GENOMIC DNA]</scope>
    <source>
        <strain evidence="2 3">IBC0246</strain>
    </source>
</reference>
<dbReference type="RefSeq" id="XP_018280371.1">
    <property type="nucleotide sequence ID" value="XM_018426530.1"/>
</dbReference>
<dbReference type="AlphaFoldDB" id="A0A0J0XS14"/>
<feature type="region of interest" description="Disordered" evidence="1">
    <location>
        <begin position="1"/>
        <end position="61"/>
    </location>
</feature>
<protein>
    <submittedName>
        <fullName evidence="2">Uncharacterized protein</fullName>
    </submittedName>
</protein>
<name>A0A0J0XS14_9TREE</name>
<feature type="compositionally biased region" description="Basic and acidic residues" evidence="1">
    <location>
        <begin position="48"/>
        <end position="57"/>
    </location>
</feature>
<dbReference type="GeneID" id="28987133"/>
<sequence>MQSSASDVTYVSVPPTPTTKYAPSFPPRSTSPTRKFPTPLPTPPQSAKHTEFPLERNHTRHTTQFLDEHVQQAWSNHPFAFSPSGRRSKSTSDPFKADFGAIFGVEEQPHEIVANYVDQQHPTPDSSPLMLPVELPFVNSSKARPRRGTFGSGDAPTYSGQCNENDFRRRQRYQYQDAYERAYACEGHGRWR</sequence>
<evidence type="ECO:0000256" key="1">
    <source>
        <dbReference type="SAM" id="MobiDB-lite"/>
    </source>
</evidence>
<gene>
    <name evidence="2" type="ORF">CC85DRAFT_327011</name>
</gene>
<accession>A0A0J0XS14</accession>
<evidence type="ECO:0000313" key="3">
    <source>
        <dbReference type="Proteomes" id="UP000053611"/>
    </source>
</evidence>
<keyword evidence="3" id="KW-1185">Reference proteome</keyword>
<organism evidence="2 3">
    <name type="scientific">Cutaneotrichosporon oleaginosum</name>
    <dbReference type="NCBI Taxonomy" id="879819"/>
    <lineage>
        <taxon>Eukaryota</taxon>
        <taxon>Fungi</taxon>
        <taxon>Dikarya</taxon>
        <taxon>Basidiomycota</taxon>
        <taxon>Agaricomycotina</taxon>
        <taxon>Tremellomycetes</taxon>
        <taxon>Trichosporonales</taxon>
        <taxon>Trichosporonaceae</taxon>
        <taxon>Cutaneotrichosporon</taxon>
    </lineage>
</organism>
<feature type="region of interest" description="Disordered" evidence="1">
    <location>
        <begin position="142"/>
        <end position="163"/>
    </location>
</feature>
<dbReference type="EMBL" id="KQ087191">
    <property type="protein sequence ID" value="KLT43880.1"/>
    <property type="molecule type" value="Genomic_DNA"/>
</dbReference>
<feature type="region of interest" description="Disordered" evidence="1">
    <location>
        <begin position="77"/>
        <end position="96"/>
    </location>
</feature>
<evidence type="ECO:0000313" key="2">
    <source>
        <dbReference type="EMBL" id="KLT43880.1"/>
    </source>
</evidence>
<dbReference type="Proteomes" id="UP000053611">
    <property type="component" value="Unassembled WGS sequence"/>
</dbReference>
<proteinExistence type="predicted"/>